<dbReference type="SUPFAM" id="SSF52499">
    <property type="entry name" value="Isochorismatase-like hydrolases"/>
    <property type="match status" value="1"/>
</dbReference>
<keyword evidence="4" id="KW-0378">Hydrolase</keyword>
<dbReference type="GO" id="GO:0008936">
    <property type="term" value="F:nicotinamidase activity"/>
    <property type="evidence" value="ECO:0007669"/>
    <property type="project" value="UniProtKB-EC"/>
</dbReference>
<dbReference type="InterPro" id="IPR036380">
    <property type="entry name" value="Isochorismatase-like_sf"/>
</dbReference>
<keyword evidence="3" id="KW-0479">Metal-binding</keyword>
<protein>
    <recommendedName>
        <fullName evidence="6">nicotinamidase</fullName>
        <ecNumber evidence="6">3.5.1.19</ecNumber>
    </recommendedName>
    <alternativeName>
        <fullName evidence="7">Nicotinamide deamidase</fullName>
    </alternativeName>
</protein>
<dbReference type="Proteomes" id="UP000530660">
    <property type="component" value="Unassembled WGS sequence"/>
</dbReference>
<comment type="caution">
    <text evidence="9">The sequence shown here is derived from an EMBL/GenBank/DDBJ whole genome shotgun (WGS) entry which is preliminary data.</text>
</comment>
<reference evidence="9 10" key="1">
    <citation type="journal article" date="2020" name="J. Phycol.">
        <title>Comparative genome analysis reveals Cyanidiococcus gen. nov., a new extremophilic red algal genus sister to Cyanidioschyzon (Cyanidioschyzonaceae, Rhodophyta).</title>
        <authorList>
            <person name="Liu S.-L."/>
            <person name="Chiang Y.-R."/>
            <person name="Yoon H.S."/>
            <person name="Fu H.-Y."/>
        </authorList>
    </citation>
    <scope>NUCLEOTIDE SEQUENCE [LARGE SCALE GENOMIC DNA]</scope>
    <source>
        <strain evidence="9 10">THAL066</strain>
    </source>
</reference>
<comment type="pathway">
    <text evidence="5">Cofactor biosynthesis; nicotinate biosynthesis; nicotinate from nicotinamide: step 1/1.</text>
</comment>
<evidence type="ECO:0000256" key="6">
    <source>
        <dbReference type="ARBA" id="ARBA00039017"/>
    </source>
</evidence>
<evidence type="ECO:0000256" key="4">
    <source>
        <dbReference type="ARBA" id="ARBA00022801"/>
    </source>
</evidence>
<gene>
    <name evidence="9" type="primary">PNC1</name>
    <name evidence="9" type="ORF">F1559_001771</name>
</gene>
<accession>A0A7J7IDS6</accession>
<evidence type="ECO:0000313" key="9">
    <source>
        <dbReference type="EMBL" id="KAF6001246.1"/>
    </source>
</evidence>
<dbReference type="GO" id="GO:0046872">
    <property type="term" value="F:metal ion binding"/>
    <property type="evidence" value="ECO:0007669"/>
    <property type="project" value="UniProtKB-KW"/>
</dbReference>
<dbReference type="PANTHER" id="PTHR11080:SF2">
    <property type="entry name" value="LD05707P"/>
    <property type="match status" value="1"/>
</dbReference>
<proteinExistence type="inferred from homology"/>
<evidence type="ECO:0000256" key="2">
    <source>
        <dbReference type="ARBA" id="ARBA00022642"/>
    </source>
</evidence>
<sequence length="219" mass="24601">MNANKFGRSERFGKECSLLVVDVQNDFADKAGALYVTGGEQIVPLINEIRFAFQTVVFTKDWHPPGHISFASAHAGKRPFESLCADSSNVARTLWPEHCVQNTWGAELHPELIVRYDIDIIFEKATKVDKDSYSAFRDEAGEETELREILEKRGVSNVYVCGLAFDYCVGCTALDAVKAGFEVFLIENATMPISKEGRQQMMQRLHDNGVHMITYARSE</sequence>
<evidence type="ECO:0000256" key="5">
    <source>
        <dbReference type="ARBA" id="ARBA00037900"/>
    </source>
</evidence>
<dbReference type="OrthoDB" id="1739143at2759"/>
<evidence type="ECO:0000313" key="10">
    <source>
        <dbReference type="Proteomes" id="UP000530660"/>
    </source>
</evidence>
<name>A0A7J7IDS6_9RHOD</name>
<dbReference type="EC" id="3.5.1.19" evidence="6"/>
<dbReference type="Pfam" id="PF00857">
    <property type="entry name" value="Isochorismatase"/>
    <property type="match status" value="1"/>
</dbReference>
<dbReference type="EMBL" id="VWRR01000015">
    <property type="protein sequence ID" value="KAF6001246.1"/>
    <property type="molecule type" value="Genomic_DNA"/>
</dbReference>
<organism evidence="9 10">
    <name type="scientific">Cyanidiococcus yangmingshanensis</name>
    <dbReference type="NCBI Taxonomy" id="2690220"/>
    <lineage>
        <taxon>Eukaryota</taxon>
        <taxon>Rhodophyta</taxon>
        <taxon>Bangiophyceae</taxon>
        <taxon>Cyanidiales</taxon>
        <taxon>Cyanidiaceae</taxon>
        <taxon>Cyanidiococcus</taxon>
    </lineage>
</organism>
<evidence type="ECO:0000256" key="3">
    <source>
        <dbReference type="ARBA" id="ARBA00022723"/>
    </source>
</evidence>
<dbReference type="InterPro" id="IPR000868">
    <property type="entry name" value="Isochorismatase-like_dom"/>
</dbReference>
<keyword evidence="10" id="KW-1185">Reference proteome</keyword>
<feature type="domain" description="Isochorismatase-like" evidence="8">
    <location>
        <begin position="18"/>
        <end position="215"/>
    </location>
</feature>
<dbReference type="Gene3D" id="3.40.50.850">
    <property type="entry name" value="Isochorismatase-like"/>
    <property type="match status" value="1"/>
</dbReference>
<evidence type="ECO:0000259" key="8">
    <source>
        <dbReference type="Pfam" id="PF00857"/>
    </source>
</evidence>
<dbReference type="CDD" id="cd01011">
    <property type="entry name" value="nicotinamidase"/>
    <property type="match status" value="1"/>
</dbReference>
<evidence type="ECO:0000256" key="7">
    <source>
        <dbReference type="ARBA" id="ARBA00043224"/>
    </source>
</evidence>
<comment type="similarity">
    <text evidence="1">Belongs to the isochorismatase family.</text>
</comment>
<dbReference type="InterPro" id="IPR052347">
    <property type="entry name" value="Isochorismatase_Nicotinamidase"/>
</dbReference>
<dbReference type="PANTHER" id="PTHR11080">
    <property type="entry name" value="PYRAZINAMIDASE/NICOTINAMIDASE"/>
    <property type="match status" value="1"/>
</dbReference>
<dbReference type="AlphaFoldDB" id="A0A7J7IDS6"/>
<evidence type="ECO:0000256" key="1">
    <source>
        <dbReference type="ARBA" id="ARBA00006336"/>
    </source>
</evidence>
<dbReference type="GO" id="GO:0019363">
    <property type="term" value="P:pyridine nucleotide biosynthetic process"/>
    <property type="evidence" value="ECO:0007669"/>
    <property type="project" value="UniProtKB-KW"/>
</dbReference>
<keyword evidence="2" id="KW-0662">Pyridine nucleotide biosynthesis</keyword>